<dbReference type="InterPro" id="IPR016024">
    <property type="entry name" value="ARM-type_fold"/>
</dbReference>
<dbReference type="Pfam" id="PF08713">
    <property type="entry name" value="DNA_alkylation"/>
    <property type="match status" value="1"/>
</dbReference>
<comment type="caution">
    <text evidence="1">The sequence shown here is derived from an EMBL/GenBank/DDBJ whole genome shotgun (WGS) entry which is preliminary data.</text>
</comment>
<dbReference type="Proteomes" id="UP000824214">
    <property type="component" value="Unassembled WGS sequence"/>
</dbReference>
<dbReference type="PANTHER" id="PTHR34070:SF1">
    <property type="entry name" value="DNA ALKYLATION REPAIR PROTEIN"/>
    <property type="match status" value="1"/>
</dbReference>
<reference evidence="1" key="1">
    <citation type="journal article" date="2021" name="PeerJ">
        <title>Extensive microbial diversity within the chicken gut microbiome revealed by metagenomics and culture.</title>
        <authorList>
            <person name="Gilroy R."/>
            <person name="Ravi A."/>
            <person name="Getino M."/>
            <person name="Pursley I."/>
            <person name="Horton D.L."/>
            <person name="Alikhan N.F."/>
            <person name="Baker D."/>
            <person name="Gharbi K."/>
            <person name="Hall N."/>
            <person name="Watson M."/>
            <person name="Adriaenssens E.M."/>
            <person name="Foster-Nyarko E."/>
            <person name="Jarju S."/>
            <person name="Secka A."/>
            <person name="Antonio M."/>
            <person name="Oren A."/>
            <person name="Chaudhuri R.R."/>
            <person name="La Ragione R."/>
            <person name="Hildebrand F."/>
            <person name="Pallen M.J."/>
        </authorList>
    </citation>
    <scope>NUCLEOTIDE SEQUENCE</scope>
    <source>
        <strain evidence="1">ChiBcolR8-3208</strain>
    </source>
</reference>
<dbReference type="InterPro" id="IPR014825">
    <property type="entry name" value="DNA_alkylation"/>
</dbReference>
<dbReference type="PANTHER" id="PTHR34070">
    <property type="entry name" value="ARMADILLO-TYPE FOLD"/>
    <property type="match status" value="1"/>
</dbReference>
<dbReference type="AlphaFoldDB" id="A0A9D2LZ24"/>
<dbReference type="CDD" id="cd06561">
    <property type="entry name" value="AlkD_like"/>
    <property type="match status" value="1"/>
</dbReference>
<dbReference type="SUPFAM" id="SSF48371">
    <property type="entry name" value="ARM repeat"/>
    <property type="match status" value="1"/>
</dbReference>
<gene>
    <name evidence="1" type="ORF">H9942_08815</name>
</gene>
<name>A0A9D2LZ24_9FIRM</name>
<dbReference type="Gene3D" id="1.25.10.90">
    <property type="match status" value="1"/>
</dbReference>
<evidence type="ECO:0000313" key="2">
    <source>
        <dbReference type="Proteomes" id="UP000824214"/>
    </source>
</evidence>
<reference evidence="1" key="2">
    <citation type="submission" date="2021-04" db="EMBL/GenBank/DDBJ databases">
        <authorList>
            <person name="Gilroy R."/>
        </authorList>
    </citation>
    <scope>NUCLEOTIDE SEQUENCE</scope>
    <source>
        <strain evidence="1">ChiBcolR8-3208</strain>
    </source>
</reference>
<organism evidence="1 2">
    <name type="scientific">Candidatus Acutalibacter ornithocaccae</name>
    <dbReference type="NCBI Taxonomy" id="2838416"/>
    <lineage>
        <taxon>Bacteria</taxon>
        <taxon>Bacillati</taxon>
        <taxon>Bacillota</taxon>
        <taxon>Clostridia</taxon>
        <taxon>Eubacteriales</taxon>
        <taxon>Acutalibacteraceae</taxon>
        <taxon>Acutalibacter</taxon>
    </lineage>
</organism>
<accession>A0A9D2LZ24</accession>
<protein>
    <submittedName>
        <fullName evidence="1">DNA alkylation repair protein</fullName>
    </submittedName>
</protein>
<evidence type="ECO:0000313" key="1">
    <source>
        <dbReference type="EMBL" id="HJB38152.1"/>
    </source>
</evidence>
<proteinExistence type="predicted"/>
<sequence length="239" mass="27134">MRSLPFTGGDTELRQELEKLADPGYKTFHEGLIPGASMSYGVRLPDMRALAQKVLRGDPVGFLKGTHPASYEETMVRGLVVAGLKLPWEEKRPWVEDFLPRVDNWAVCDSFCNSLAPRFPGDGAALWDFLRPLYPDSREYYARVACVVQLSHFVDSEHLEEGLSLLQQVKHPGYYAKMAAAWALSEWYVKFPQAVGQLLAQQTLEPWVQNKAIQKVRESRRVSKAEKDALLRYKLQPTP</sequence>
<dbReference type="EMBL" id="DWXZ01000190">
    <property type="protein sequence ID" value="HJB38152.1"/>
    <property type="molecule type" value="Genomic_DNA"/>
</dbReference>